<dbReference type="GeneID" id="34610872"/>
<dbReference type="STRING" id="1073090.A0A1L9SPP8"/>
<accession>A0A1L9SPP8</accession>
<dbReference type="PANTHER" id="PTHR43828:SF5">
    <property type="entry name" value="TRANSCRIPTIONAL REPRESSOR XBP1"/>
    <property type="match status" value="1"/>
</dbReference>
<sequence length="465" mass="50824">MASIESLLNPLPESSFPFAVPAPSKRVFTPLKPRPKKPKVAKDAPIFTRGTVRGDLRYPPCEERDEELAQMHREFQIHPMGEIASFPRHIPYNSEKKSFQERTGRESFEVFQYTFKIPGEEKEWTVMWDYNIGLVRTTHLFKCNDYSKTTPAKMLNANPGLRDICHSITGGALAAQGYWMPFDAAKAVAATFCWKIRYALTPLFGIDFPSLCVPPHDRARFGKMVIDRAIVEKAAETAHRYRVLELRATISSSVSSLPRSSPAGRHVSPLSEDEFPARKKPTILPRLFLDSSSSSSSSSSSKSFRGSGVESLPDRYCVSPSSPSPCQNNTFTPVNTPRSTETAPSSVPSPGAVLASVSDMSMSGQMDSEEEDEEEEGCASDTDSTRYSELTGTPSECMSVTGPEDGDEGEHALGAAGTTKLFVKEVKAAHALLSLHMQHASGSGSGSESAVESTGSGRKRRRVSI</sequence>
<feature type="region of interest" description="Disordered" evidence="1">
    <location>
        <begin position="254"/>
        <end position="275"/>
    </location>
</feature>
<name>A0A1L9SPP8_9EURO</name>
<dbReference type="GO" id="GO:0030907">
    <property type="term" value="C:MBF transcription complex"/>
    <property type="evidence" value="ECO:0007669"/>
    <property type="project" value="TreeGrafter"/>
</dbReference>
<dbReference type="SUPFAM" id="SSF54616">
    <property type="entry name" value="DNA-binding domain of Mlu1-box binding protein MBP1"/>
    <property type="match status" value="1"/>
</dbReference>
<feature type="compositionally biased region" description="Acidic residues" evidence="1">
    <location>
        <begin position="367"/>
        <end position="378"/>
    </location>
</feature>
<dbReference type="EMBL" id="KV878338">
    <property type="protein sequence ID" value="OJJ49063.1"/>
    <property type="molecule type" value="Genomic_DNA"/>
</dbReference>
<feature type="compositionally biased region" description="Polar residues" evidence="1">
    <location>
        <begin position="381"/>
        <end position="398"/>
    </location>
</feature>
<reference evidence="4" key="1">
    <citation type="journal article" date="2017" name="Genome Biol.">
        <title>Comparative genomics reveals high biological diversity and specific adaptations in the industrially and medically important fungal genus Aspergillus.</title>
        <authorList>
            <person name="de Vries R.P."/>
            <person name="Riley R."/>
            <person name="Wiebenga A."/>
            <person name="Aguilar-Osorio G."/>
            <person name="Amillis S."/>
            <person name="Uchima C.A."/>
            <person name="Anderluh G."/>
            <person name="Asadollahi M."/>
            <person name="Askin M."/>
            <person name="Barry K."/>
            <person name="Battaglia E."/>
            <person name="Bayram O."/>
            <person name="Benocci T."/>
            <person name="Braus-Stromeyer S.A."/>
            <person name="Caldana C."/>
            <person name="Canovas D."/>
            <person name="Cerqueira G.C."/>
            <person name="Chen F."/>
            <person name="Chen W."/>
            <person name="Choi C."/>
            <person name="Clum A."/>
            <person name="Dos Santos R.A."/>
            <person name="Damasio A.R."/>
            <person name="Diallinas G."/>
            <person name="Emri T."/>
            <person name="Fekete E."/>
            <person name="Flipphi M."/>
            <person name="Freyberg S."/>
            <person name="Gallo A."/>
            <person name="Gournas C."/>
            <person name="Habgood R."/>
            <person name="Hainaut M."/>
            <person name="Harispe M.L."/>
            <person name="Henrissat B."/>
            <person name="Hilden K.S."/>
            <person name="Hope R."/>
            <person name="Hossain A."/>
            <person name="Karabika E."/>
            <person name="Karaffa L."/>
            <person name="Karanyi Z."/>
            <person name="Krasevec N."/>
            <person name="Kuo A."/>
            <person name="Kusch H."/>
            <person name="LaButti K."/>
            <person name="Lagendijk E.L."/>
            <person name="Lapidus A."/>
            <person name="Levasseur A."/>
            <person name="Lindquist E."/>
            <person name="Lipzen A."/>
            <person name="Logrieco A.F."/>
            <person name="MacCabe A."/>
            <person name="Maekelae M.R."/>
            <person name="Malavazi I."/>
            <person name="Melin P."/>
            <person name="Meyer V."/>
            <person name="Mielnichuk N."/>
            <person name="Miskei M."/>
            <person name="Molnar A.P."/>
            <person name="Mule G."/>
            <person name="Ngan C.Y."/>
            <person name="Orejas M."/>
            <person name="Orosz E."/>
            <person name="Ouedraogo J.P."/>
            <person name="Overkamp K.M."/>
            <person name="Park H.-S."/>
            <person name="Perrone G."/>
            <person name="Piumi F."/>
            <person name="Punt P.J."/>
            <person name="Ram A.F."/>
            <person name="Ramon A."/>
            <person name="Rauscher S."/>
            <person name="Record E."/>
            <person name="Riano-Pachon D.M."/>
            <person name="Robert V."/>
            <person name="Roehrig J."/>
            <person name="Ruller R."/>
            <person name="Salamov A."/>
            <person name="Salih N.S."/>
            <person name="Samson R.A."/>
            <person name="Sandor E."/>
            <person name="Sanguinetti M."/>
            <person name="Schuetze T."/>
            <person name="Sepcic K."/>
            <person name="Shelest E."/>
            <person name="Sherlock G."/>
            <person name="Sophianopoulou V."/>
            <person name="Squina F.M."/>
            <person name="Sun H."/>
            <person name="Susca A."/>
            <person name="Todd R.B."/>
            <person name="Tsang A."/>
            <person name="Unkles S.E."/>
            <person name="van de Wiele N."/>
            <person name="van Rossen-Uffink D."/>
            <person name="Oliveira J.V."/>
            <person name="Vesth T.C."/>
            <person name="Visser J."/>
            <person name="Yu J.-H."/>
            <person name="Zhou M."/>
            <person name="Andersen M.R."/>
            <person name="Archer D.B."/>
            <person name="Baker S.E."/>
            <person name="Benoit I."/>
            <person name="Brakhage A.A."/>
            <person name="Braus G.H."/>
            <person name="Fischer R."/>
            <person name="Frisvad J.C."/>
            <person name="Goldman G.H."/>
            <person name="Houbraken J."/>
            <person name="Oakley B."/>
            <person name="Pocsi I."/>
            <person name="Scazzocchio C."/>
            <person name="Seiboth B."/>
            <person name="vanKuyk P.A."/>
            <person name="Wortman J."/>
            <person name="Dyer P.S."/>
            <person name="Grigoriev I.V."/>
        </authorList>
    </citation>
    <scope>NUCLEOTIDE SEQUENCE [LARGE SCALE GENOMIC DNA]</scope>
    <source>
        <strain evidence="4">CBS 506.65</strain>
    </source>
</reference>
<dbReference type="PROSITE" id="PS51299">
    <property type="entry name" value="HTH_APSES"/>
    <property type="match status" value="1"/>
</dbReference>
<feature type="compositionally biased region" description="Low complexity" evidence="1">
    <location>
        <begin position="356"/>
        <end position="366"/>
    </location>
</feature>
<proteinExistence type="predicted"/>
<dbReference type="VEuPathDB" id="FungiDB:ASPZODRAFT_13801"/>
<feature type="region of interest" description="Disordered" evidence="1">
    <location>
        <begin position="438"/>
        <end position="465"/>
    </location>
</feature>
<evidence type="ECO:0000256" key="1">
    <source>
        <dbReference type="SAM" id="MobiDB-lite"/>
    </source>
</evidence>
<dbReference type="AlphaFoldDB" id="A0A1L9SPP8"/>
<dbReference type="Proteomes" id="UP000184188">
    <property type="component" value="Unassembled WGS sequence"/>
</dbReference>
<feature type="compositionally biased region" description="Polar residues" evidence="1">
    <location>
        <begin position="319"/>
        <end position="348"/>
    </location>
</feature>
<evidence type="ECO:0000313" key="4">
    <source>
        <dbReference type="Proteomes" id="UP000184188"/>
    </source>
</evidence>
<dbReference type="InterPro" id="IPR051642">
    <property type="entry name" value="SWI6-like"/>
</dbReference>
<dbReference type="RefSeq" id="XP_022583573.1">
    <property type="nucleotide sequence ID" value="XM_022724407.1"/>
</dbReference>
<organism evidence="3 4">
    <name type="scientific">Penicilliopsis zonata CBS 506.65</name>
    <dbReference type="NCBI Taxonomy" id="1073090"/>
    <lineage>
        <taxon>Eukaryota</taxon>
        <taxon>Fungi</taxon>
        <taxon>Dikarya</taxon>
        <taxon>Ascomycota</taxon>
        <taxon>Pezizomycotina</taxon>
        <taxon>Eurotiomycetes</taxon>
        <taxon>Eurotiomycetidae</taxon>
        <taxon>Eurotiales</taxon>
        <taxon>Aspergillaceae</taxon>
        <taxon>Penicilliopsis</taxon>
    </lineage>
</organism>
<dbReference type="GO" id="GO:0033309">
    <property type="term" value="C:SBF transcription complex"/>
    <property type="evidence" value="ECO:0007669"/>
    <property type="project" value="TreeGrafter"/>
</dbReference>
<feature type="compositionally biased region" description="Low complexity" evidence="1">
    <location>
        <begin position="440"/>
        <end position="456"/>
    </location>
</feature>
<dbReference type="PANTHER" id="PTHR43828">
    <property type="entry name" value="ASPARAGINASE"/>
    <property type="match status" value="1"/>
</dbReference>
<evidence type="ECO:0000313" key="3">
    <source>
        <dbReference type="EMBL" id="OJJ49063.1"/>
    </source>
</evidence>
<dbReference type="Gene3D" id="3.10.260.10">
    <property type="entry name" value="Transcription regulator HTH, APSES-type DNA-binding domain"/>
    <property type="match status" value="1"/>
</dbReference>
<dbReference type="OrthoDB" id="5562739at2759"/>
<protein>
    <recommendedName>
        <fullName evidence="2">HTH APSES-type domain-containing protein</fullName>
    </recommendedName>
</protein>
<feature type="domain" description="HTH APSES-type" evidence="2">
    <location>
        <begin position="97"/>
        <end position="215"/>
    </location>
</feature>
<feature type="compositionally biased region" description="Low complexity" evidence="1">
    <location>
        <begin position="291"/>
        <end position="303"/>
    </location>
</feature>
<dbReference type="InterPro" id="IPR036887">
    <property type="entry name" value="HTH_APSES_sf"/>
</dbReference>
<gene>
    <name evidence="3" type="ORF">ASPZODRAFT_13801</name>
</gene>
<keyword evidence="4" id="KW-1185">Reference proteome</keyword>
<dbReference type="GO" id="GO:0000981">
    <property type="term" value="F:DNA-binding transcription factor activity, RNA polymerase II-specific"/>
    <property type="evidence" value="ECO:0007669"/>
    <property type="project" value="UniProtKB-ARBA"/>
</dbReference>
<feature type="region of interest" description="Disordered" evidence="1">
    <location>
        <begin position="288"/>
        <end position="412"/>
    </location>
</feature>
<dbReference type="GO" id="GO:0003677">
    <property type="term" value="F:DNA binding"/>
    <property type="evidence" value="ECO:0007669"/>
    <property type="project" value="InterPro"/>
</dbReference>
<dbReference type="InterPro" id="IPR003163">
    <property type="entry name" value="Tscrpt_reg_HTH_APSES-type"/>
</dbReference>
<evidence type="ECO:0000259" key="2">
    <source>
        <dbReference type="PROSITE" id="PS51299"/>
    </source>
</evidence>